<keyword evidence="8" id="KW-1185">Reference proteome</keyword>
<name>A0A835HNC4_9MAGN</name>
<feature type="compositionally biased region" description="Low complexity" evidence="5">
    <location>
        <begin position="306"/>
        <end position="315"/>
    </location>
</feature>
<dbReference type="InterPro" id="IPR006564">
    <property type="entry name" value="Znf_PMZ"/>
</dbReference>
<dbReference type="Pfam" id="PF04434">
    <property type="entry name" value="SWIM"/>
    <property type="match status" value="1"/>
</dbReference>
<feature type="compositionally biased region" description="Low complexity" evidence="5">
    <location>
        <begin position="244"/>
        <end position="253"/>
    </location>
</feature>
<evidence type="ECO:0000313" key="8">
    <source>
        <dbReference type="Proteomes" id="UP000631114"/>
    </source>
</evidence>
<dbReference type="Proteomes" id="UP000631114">
    <property type="component" value="Unassembled WGS sequence"/>
</dbReference>
<keyword evidence="1" id="KW-0479">Metal-binding</keyword>
<proteinExistence type="predicted"/>
<comment type="caution">
    <text evidence="7">The sequence shown here is derived from an EMBL/GenBank/DDBJ whole genome shotgun (WGS) entry which is preliminary data.</text>
</comment>
<feature type="compositionally biased region" description="Pro residues" evidence="5">
    <location>
        <begin position="211"/>
        <end position="226"/>
    </location>
</feature>
<accession>A0A835HNC4</accession>
<dbReference type="PROSITE" id="PS50966">
    <property type="entry name" value="ZF_SWIM"/>
    <property type="match status" value="1"/>
</dbReference>
<evidence type="ECO:0000256" key="2">
    <source>
        <dbReference type="ARBA" id="ARBA00022771"/>
    </source>
</evidence>
<feature type="compositionally biased region" description="Pro residues" evidence="5">
    <location>
        <begin position="278"/>
        <end position="290"/>
    </location>
</feature>
<dbReference type="OrthoDB" id="1939383at2759"/>
<feature type="compositionally biased region" description="Basic residues" evidence="5">
    <location>
        <begin position="190"/>
        <end position="199"/>
    </location>
</feature>
<sequence>MFMIKKRELRYNWYEIKGVSDIEYLSINNKTGTKYTVNIAKLTCTCIEWQILGVPYVHAVAVLRPKRPQWARHCSPYFSVEAFRASYGNYLYPLDKIEDWPEIVSPNELALPPEQTRQAGRPRKQWIKGEDEPHNTQRKCKKCGTLGHNAFTCEVRQKGIYKNEGKSKEKGPQVQEAPDEHVETNDGNKRGRKRKRKRNQVQEETQLQHEAPPPHLPMHEAPPPMQEAPTQEGGGGRNKRTRGGRTPPQLLVHPPSPPPMQEQRGRGRSRMTRGCRAPQPPVQATPPPMQQEPTPQVEGGRRGSRRSSGQTPGTRSRTRGLHNLIFGDDAATPSTPQVNSSHRATLPLTQTQ</sequence>
<gene>
    <name evidence="7" type="ORF">IFM89_031575</name>
</gene>
<feature type="compositionally biased region" description="Polar residues" evidence="5">
    <location>
        <begin position="332"/>
        <end position="352"/>
    </location>
</feature>
<dbReference type="EMBL" id="JADFTS010000006">
    <property type="protein sequence ID" value="KAF9602806.1"/>
    <property type="molecule type" value="Genomic_DNA"/>
</dbReference>
<keyword evidence="2 4" id="KW-0863">Zinc-finger</keyword>
<evidence type="ECO:0000256" key="4">
    <source>
        <dbReference type="PROSITE-ProRule" id="PRU00325"/>
    </source>
</evidence>
<evidence type="ECO:0000256" key="5">
    <source>
        <dbReference type="SAM" id="MobiDB-lite"/>
    </source>
</evidence>
<evidence type="ECO:0000256" key="1">
    <source>
        <dbReference type="ARBA" id="ARBA00022723"/>
    </source>
</evidence>
<feature type="compositionally biased region" description="Basic and acidic residues" evidence="5">
    <location>
        <begin position="178"/>
        <end position="189"/>
    </location>
</feature>
<protein>
    <recommendedName>
        <fullName evidence="6">SWIM-type domain-containing protein</fullName>
    </recommendedName>
</protein>
<evidence type="ECO:0000259" key="6">
    <source>
        <dbReference type="PROSITE" id="PS50966"/>
    </source>
</evidence>
<dbReference type="InterPro" id="IPR007527">
    <property type="entry name" value="Znf_SWIM"/>
</dbReference>
<feature type="domain" description="SWIM-type" evidence="6">
    <location>
        <begin position="35"/>
        <end position="67"/>
    </location>
</feature>
<keyword evidence="3" id="KW-0862">Zinc</keyword>
<reference evidence="7 8" key="1">
    <citation type="submission" date="2020-10" db="EMBL/GenBank/DDBJ databases">
        <title>The Coptis chinensis genome and diversification of protoberbering-type alkaloids.</title>
        <authorList>
            <person name="Wang B."/>
            <person name="Shu S."/>
            <person name="Song C."/>
            <person name="Liu Y."/>
        </authorList>
    </citation>
    <scope>NUCLEOTIDE SEQUENCE [LARGE SCALE GENOMIC DNA]</scope>
    <source>
        <strain evidence="7">HL-2020</strain>
        <tissue evidence="7">Leaf</tissue>
    </source>
</reference>
<feature type="region of interest" description="Disordered" evidence="5">
    <location>
        <begin position="108"/>
        <end position="138"/>
    </location>
</feature>
<evidence type="ECO:0000256" key="3">
    <source>
        <dbReference type="ARBA" id="ARBA00022833"/>
    </source>
</evidence>
<feature type="region of interest" description="Disordered" evidence="5">
    <location>
        <begin position="163"/>
        <end position="352"/>
    </location>
</feature>
<dbReference type="AlphaFoldDB" id="A0A835HNC4"/>
<dbReference type="GO" id="GO:0008270">
    <property type="term" value="F:zinc ion binding"/>
    <property type="evidence" value="ECO:0007669"/>
    <property type="project" value="UniProtKB-KW"/>
</dbReference>
<dbReference type="SMART" id="SM00575">
    <property type="entry name" value="ZnF_PMZ"/>
    <property type="match status" value="1"/>
</dbReference>
<evidence type="ECO:0000313" key="7">
    <source>
        <dbReference type="EMBL" id="KAF9602806.1"/>
    </source>
</evidence>
<organism evidence="7 8">
    <name type="scientific">Coptis chinensis</name>
    <dbReference type="NCBI Taxonomy" id="261450"/>
    <lineage>
        <taxon>Eukaryota</taxon>
        <taxon>Viridiplantae</taxon>
        <taxon>Streptophyta</taxon>
        <taxon>Embryophyta</taxon>
        <taxon>Tracheophyta</taxon>
        <taxon>Spermatophyta</taxon>
        <taxon>Magnoliopsida</taxon>
        <taxon>Ranunculales</taxon>
        <taxon>Ranunculaceae</taxon>
        <taxon>Coptidoideae</taxon>
        <taxon>Coptis</taxon>
    </lineage>
</organism>